<reference evidence="1 2" key="1">
    <citation type="journal article" date="2023" name="Sci. Data">
        <title>Genome assembly of the Korean intertidal mud-creeper Batillaria attramentaria.</title>
        <authorList>
            <person name="Patra A.K."/>
            <person name="Ho P.T."/>
            <person name="Jun S."/>
            <person name="Lee S.J."/>
            <person name="Kim Y."/>
            <person name="Won Y.J."/>
        </authorList>
    </citation>
    <scope>NUCLEOTIDE SEQUENCE [LARGE SCALE GENOMIC DNA]</scope>
    <source>
        <strain evidence="1">Wonlab-2016</strain>
    </source>
</reference>
<dbReference type="Proteomes" id="UP001519460">
    <property type="component" value="Unassembled WGS sequence"/>
</dbReference>
<name>A0ABD0JA60_9CAEN</name>
<dbReference type="EMBL" id="JACVVK020000549">
    <property type="protein sequence ID" value="KAK7466712.1"/>
    <property type="molecule type" value="Genomic_DNA"/>
</dbReference>
<dbReference type="AlphaFoldDB" id="A0ABD0JA60"/>
<sequence length="52" mass="5960">MASAPLISYSWPSAVGTDRFLFQLRCSLAFCCLVPLHLYVRPRTWCWLPGQT</sequence>
<organism evidence="1 2">
    <name type="scientific">Batillaria attramentaria</name>
    <dbReference type="NCBI Taxonomy" id="370345"/>
    <lineage>
        <taxon>Eukaryota</taxon>
        <taxon>Metazoa</taxon>
        <taxon>Spiralia</taxon>
        <taxon>Lophotrochozoa</taxon>
        <taxon>Mollusca</taxon>
        <taxon>Gastropoda</taxon>
        <taxon>Caenogastropoda</taxon>
        <taxon>Sorbeoconcha</taxon>
        <taxon>Cerithioidea</taxon>
        <taxon>Batillariidae</taxon>
        <taxon>Batillaria</taxon>
    </lineage>
</organism>
<evidence type="ECO:0000313" key="2">
    <source>
        <dbReference type="Proteomes" id="UP001519460"/>
    </source>
</evidence>
<evidence type="ECO:0000313" key="1">
    <source>
        <dbReference type="EMBL" id="KAK7466712.1"/>
    </source>
</evidence>
<keyword evidence="2" id="KW-1185">Reference proteome</keyword>
<protein>
    <submittedName>
        <fullName evidence="1">Uncharacterized protein</fullName>
    </submittedName>
</protein>
<accession>A0ABD0JA60</accession>
<gene>
    <name evidence="1" type="ORF">BaRGS_00037199</name>
</gene>
<feature type="non-terminal residue" evidence="1">
    <location>
        <position position="52"/>
    </location>
</feature>
<comment type="caution">
    <text evidence="1">The sequence shown here is derived from an EMBL/GenBank/DDBJ whole genome shotgun (WGS) entry which is preliminary data.</text>
</comment>
<proteinExistence type="predicted"/>